<dbReference type="AlphaFoldDB" id="A0A183IFB9"/>
<feature type="domain" description="CHK kinase-like" evidence="1">
    <location>
        <begin position="220"/>
        <end position="413"/>
    </location>
</feature>
<dbReference type="Gene3D" id="3.90.1200.10">
    <property type="match status" value="1"/>
</dbReference>
<dbReference type="InterPro" id="IPR002575">
    <property type="entry name" value="Aminoglycoside_PTrfase"/>
</dbReference>
<proteinExistence type="predicted"/>
<organism evidence="4">
    <name type="scientific">Soboliphyme baturini</name>
    <dbReference type="NCBI Taxonomy" id="241478"/>
    <lineage>
        <taxon>Eukaryota</taxon>
        <taxon>Metazoa</taxon>
        <taxon>Ecdysozoa</taxon>
        <taxon>Nematoda</taxon>
        <taxon>Enoplea</taxon>
        <taxon>Dorylaimia</taxon>
        <taxon>Dioctophymatida</taxon>
        <taxon>Dioctophymatoidea</taxon>
        <taxon>Soboliphymatidae</taxon>
        <taxon>Soboliphyme</taxon>
    </lineage>
</organism>
<protein>
    <submittedName>
        <fullName evidence="4">CHK domain-containing protein</fullName>
    </submittedName>
</protein>
<reference evidence="4" key="1">
    <citation type="submission" date="2016-06" db="UniProtKB">
        <authorList>
            <consortium name="WormBaseParasite"/>
        </authorList>
    </citation>
    <scope>IDENTIFICATION</scope>
</reference>
<dbReference type="SUPFAM" id="SSF56112">
    <property type="entry name" value="Protein kinase-like (PK-like)"/>
    <property type="match status" value="1"/>
</dbReference>
<dbReference type="WBParaSite" id="SBAD_0000242201-mRNA-1">
    <property type="protein sequence ID" value="SBAD_0000242201-mRNA-1"/>
    <property type="gene ID" value="SBAD_0000242201"/>
</dbReference>
<keyword evidence="3" id="KW-1185">Reference proteome</keyword>
<reference evidence="2 3" key="2">
    <citation type="submission" date="2018-11" db="EMBL/GenBank/DDBJ databases">
        <authorList>
            <consortium name="Pathogen Informatics"/>
        </authorList>
    </citation>
    <scope>NUCLEOTIDE SEQUENCE [LARGE SCALE GENOMIC DNA]</scope>
</reference>
<evidence type="ECO:0000313" key="3">
    <source>
        <dbReference type="Proteomes" id="UP000270296"/>
    </source>
</evidence>
<dbReference type="PANTHER" id="PTHR23020">
    <property type="entry name" value="UNCHARACTERIZED NUCLEAR HORMONE RECEPTOR-RELATED"/>
    <property type="match status" value="1"/>
</dbReference>
<dbReference type="PANTHER" id="PTHR23020:SF41">
    <property type="entry name" value="AMINOGLYCOSIDE PHOSPHOTRANSFERASE DOMAIN-CONTAINING PROTEIN"/>
    <property type="match status" value="1"/>
</dbReference>
<evidence type="ECO:0000313" key="4">
    <source>
        <dbReference type="WBParaSite" id="SBAD_0000242201-mRNA-1"/>
    </source>
</evidence>
<dbReference type="Proteomes" id="UP000270296">
    <property type="component" value="Unassembled WGS sequence"/>
</dbReference>
<dbReference type="Pfam" id="PF01636">
    <property type="entry name" value="APH"/>
    <property type="match status" value="1"/>
</dbReference>
<sequence length="437" mass="48921">MAGKNCALITHFDDAIPKGSVSDWPSAALASASRDFWVCDDKVVYLHGCVFFSFARVHIPEHNAYGKQCVYALGMNVSICGGSSDSYATAPDYVTAQDSNRDRFALEMVVQDTLRPMGDVRCVSVSPVDSMKRPLSSISRVRLRWPDEPLDHEFPTSIIVKVAMPSKDHEASQPIRISTLIRRAHNVECLAYALFAKDPPIPVPRCFANQIMNATQPGYLILDDLSGTAAAVEDLSVGVNGEQLKNVAAALARLHAWSCKNGKTILPRIPCFSDWLEFYASWFKRLRFALNKVKLLYPSYFSNMNINTVCQLLSPAQWLKTVENVYKTFPTVVTHGDLWLSNLFFEVNPDGSLGNRLCGIIDWQFCHGGSFVQDLAYLCSWNVSTEMNEETFHTKSLVMKSYDEAWLQAAAQTKNNLKRRITLAWYATASCSDRKID</sequence>
<evidence type="ECO:0000313" key="2">
    <source>
        <dbReference type="EMBL" id="VDO97240.1"/>
    </source>
</evidence>
<dbReference type="InterPro" id="IPR052961">
    <property type="entry name" value="Oxido-Kinase-like_Enzymes"/>
</dbReference>
<dbReference type="SMART" id="SM00587">
    <property type="entry name" value="CHK"/>
    <property type="match status" value="1"/>
</dbReference>
<accession>A0A183IFB9</accession>
<gene>
    <name evidence="2" type="ORF">SBAD_LOCUS2313</name>
</gene>
<dbReference type="OrthoDB" id="5873804at2759"/>
<name>A0A183IFB9_9BILA</name>
<evidence type="ECO:0000259" key="1">
    <source>
        <dbReference type="SMART" id="SM00587"/>
    </source>
</evidence>
<dbReference type="EMBL" id="UZAM01007172">
    <property type="protein sequence ID" value="VDO97240.1"/>
    <property type="molecule type" value="Genomic_DNA"/>
</dbReference>
<dbReference type="InterPro" id="IPR011009">
    <property type="entry name" value="Kinase-like_dom_sf"/>
</dbReference>
<dbReference type="InterPro" id="IPR015897">
    <property type="entry name" value="CHK_kinase-like"/>
</dbReference>